<gene>
    <name evidence="1" type="ORF">HMPREF9444_00465</name>
</gene>
<reference evidence="1 2" key="1">
    <citation type="submission" date="2011-01" db="EMBL/GenBank/DDBJ databases">
        <authorList>
            <person name="Weinstock G."/>
            <person name="Sodergren E."/>
            <person name="Clifton S."/>
            <person name="Fulton L."/>
            <person name="Fulton B."/>
            <person name="Courtney L."/>
            <person name="Fronick C."/>
            <person name="Harrison M."/>
            <person name="Strong C."/>
            <person name="Farmer C."/>
            <person name="Delahaunty K."/>
            <person name="Markovic C."/>
            <person name="Hall O."/>
            <person name="Minx P."/>
            <person name="Tomlinson C."/>
            <person name="Mitreva M."/>
            <person name="Hou S."/>
            <person name="Chen J."/>
            <person name="Wollam A."/>
            <person name="Pepin K.H."/>
            <person name="Johnson M."/>
            <person name="Bhonagiri V."/>
            <person name="Zhang X."/>
            <person name="Suruliraj S."/>
            <person name="Warren W."/>
            <person name="Chinwalla A."/>
            <person name="Mardis E.R."/>
            <person name="Wilson R.K."/>
        </authorList>
    </citation>
    <scope>NUCLEOTIDE SEQUENCE [LARGE SCALE GENOMIC DNA]</scope>
    <source>
        <strain evidence="2">DSM 22608 / JCM 16073 / KCTC 15190 / YIT 12066</strain>
    </source>
</reference>
<accession>E8LIF3</accession>
<dbReference type="AlphaFoldDB" id="E8LIF3"/>
<dbReference type="EMBL" id="AEVO01000022">
    <property type="protein sequence ID" value="EFY07680.1"/>
    <property type="molecule type" value="Genomic_DNA"/>
</dbReference>
<dbReference type="HOGENOM" id="CLU_3222928_0_0_6"/>
<evidence type="ECO:0000313" key="2">
    <source>
        <dbReference type="Proteomes" id="UP000018458"/>
    </source>
</evidence>
<name>E8LIF3_SUCHY</name>
<comment type="caution">
    <text evidence="1">The sequence shown here is derived from an EMBL/GenBank/DDBJ whole genome shotgun (WGS) entry which is preliminary data.</text>
</comment>
<proteinExistence type="predicted"/>
<organism evidence="1 2">
    <name type="scientific">Succinatimonas hippei (strain DSM 22608 / JCM 16073 / KCTC 15190 / YIT 12066)</name>
    <dbReference type="NCBI Taxonomy" id="762983"/>
    <lineage>
        <taxon>Bacteria</taxon>
        <taxon>Pseudomonadati</taxon>
        <taxon>Pseudomonadota</taxon>
        <taxon>Gammaproteobacteria</taxon>
        <taxon>Aeromonadales</taxon>
        <taxon>Succinivibrionaceae</taxon>
        <taxon>Succinatimonas</taxon>
    </lineage>
</organism>
<protein>
    <submittedName>
        <fullName evidence="1">Uncharacterized protein</fullName>
    </submittedName>
</protein>
<dbReference type="Proteomes" id="UP000018458">
    <property type="component" value="Unassembled WGS sequence"/>
</dbReference>
<sequence>MRYAVKILFMKVKSFYQKKLRLWENCGKFVVTLLFGFLSENFFI</sequence>
<evidence type="ECO:0000313" key="1">
    <source>
        <dbReference type="EMBL" id="EFY07680.1"/>
    </source>
</evidence>
<keyword evidence="2" id="KW-1185">Reference proteome</keyword>